<dbReference type="EMBL" id="AMZH03011943">
    <property type="protein sequence ID" value="RRT51964.1"/>
    <property type="molecule type" value="Genomic_DNA"/>
</dbReference>
<dbReference type="AlphaFoldDB" id="A0A426YJQ7"/>
<accession>A0A426YJQ7</accession>
<evidence type="ECO:0000313" key="3">
    <source>
        <dbReference type="Proteomes" id="UP000287651"/>
    </source>
</evidence>
<feature type="compositionally biased region" description="Low complexity" evidence="1">
    <location>
        <begin position="24"/>
        <end position="37"/>
    </location>
</feature>
<feature type="compositionally biased region" description="Basic and acidic residues" evidence="1">
    <location>
        <begin position="113"/>
        <end position="133"/>
    </location>
</feature>
<proteinExistence type="predicted"/>
<protein>
    <submittedName>
        <fullName evidence="2">Uncharacterized protein</fullName>
    </submittedName>
</protein>
<sequence>MGRVVDVFGQGAVPHGIRSSGDGPIAASAAKAPVPAAGRKTPVTSQTSDDPAPRRGAPAPPGSCRTTKPALPSSSTGRTSKKPMPKYGSLSAFRGLRRVLAASGWQTRKKKMREAGVCERTVKGRSERGGRSK</sequence>
<dbReference type="Proteomes" id="UP000287651">
    <property type="component" value="Unassembled WGS sequence"/>
</dbReference>
<comment type="caution">
    <text evidence="2">The sequence shown here is derived from an EMBL/GenBank/DDBJ whole genome shotgun (WGS) entry which is preliminary data.</text>
</comment>
<reference evidence="2 3" key="1">
    <citation type="journal article" date="2014" name="Agronomy (Basel)">
        <title>A Draft Genome Sequence for Ensete ventricosum, the Drought-Tolerant Tree Against Hunger.</title>
        <authorList>
            <person name="Harrison J."/>
            <person name="Moore K.A."/>
            <person name="Paszkiewicz K."/>
            <person name="Jones T."/>
            <person name="Grant M."/>
            <person name="Ambacheew D."/>
            <person name="Muzemil S."/>
            <person name="Studholme D.J."/>
        </authorList>
    </citation>
    <scope>NUCLEOTIDE SEQUENCE [LARGE SCALE GENOMIC DNA]</scope>
</reference>
<gene>
    <name evidence="2" type="ORF">B296_00020840</name>
</gene>
<evidence type="ECO:0000256" key="1">
    <source>
        <dbReference type="SAM" id="MobiDB-lite"/>
    </source>
</evidence>
<evidence type="ECO:0000313" key="2">
    <source>
        <dbReference type="EMBL" id="RRT51964.1"/>
    </source>
</evidence>
<organism evidence="2 3">
    <name type="scientific">Ensete ventricosum</name>
    <name type="common">Abyssinian banana</name>
    <name type="synonym">Musa ensete</name>
    <dbReference type="NCBI Taxonomy" id="4639"/>
    <lineage>
        <taxon>Eukaryota</taxon>
        <taxon>Viridiplantae</taxon>
        <taxon>Streptophyta</taxon>
        <taxon>Embryophyta</taxon>
        <taxon>Tracheophyta</taxon>
        <taxon>Spermatophyta</taxon>
        <taxon>Magnoliopsida</taxon>
        <taxon>Liliopsida</taxon>
        <taxon>Zingiberales</taxon>
        <taxon>Musaceae</taxon>
        <taxon>Ensete</taxon>
    </lineage>
</organism>
<feature type="region of interest" description="Disordered" evidence="1">
    <location>
        <begin position="1"/>
        <end position="133"/>
    </location>
</feature>
<name>A0A426YJQ7_ENSVE</name>